<accession>A0A1J1HH91</accession>
<dbReference type="PANTHER" id="PTHR33828">
    <property type="entry name" value="OS05G0596200 PROTEIN"/>
    <property type="match status" value="1"/>
</dbReference>
<dbReference type="VEuPathDB" id="PlasmoDB:PRELSG_1301000"/>
<dbReference type="AlphaFoldDB" id="A0A1J1HH91"/>
<dbReference type="PANTHER" id="PTHR33828:SF2">
    <property type="entry name" value="NUCLEOLIN"/>
    <property type="match status" value="1"/>
</dbReference>
<name>A0A1J1HH91_PLARL</name>
<organism evidence="2 3">
    <name type="scientific">Plasmodium relictum</name>
    <dbReference type="NCBI Taxonomy" id="85471"/>
    <lineage>
        <taxon>Eukaryota</taxon>
        <taxon>Sar</taxon>
        <taxon>Alveolata</taxon>
        <taxon>Apicomplexa</taxon>
        <taxon>Aconoidasida</taxon>
        <taxon>Haemosporida</taxon>
        <taxon>Plasmodiidae</taxon>
        <taxon>Plasmodium</taxon>
        <taxon>Plasmodium (Haemamoeba)</taxon>
    </lineage>
</organism>
<dbReference type="KEGG" id="prel:PRELSG_1301000"/>
<feature type="compositionally biased region" description="Low complexity" evidence="1">
    <location>
        <begin position="35"/>
        <end position="44"/>
    </location>
</feature>
<evidence type="ECO:0000313" key="3">
    <source>
        <dbReference type="Proteomes" id="UP000220158"/>
    </source>
</evidence>
<evidence type="ECO:0000256" key="1">
    <source>
        <dbReference type="SAM" id="MobiDB-lite"/>
    </source>
</evidence>
<gene>
    <name evidence="2" type="ORF">PRELSG_1301000</name>
</gene>
<dbReference type="OrthoDB" id="361835at2759"/>
<dbReference type="EMBL" id="LN835308">
    <property type="protein sequence ID" value="CRH03652.1"/>
    <property type="molecule type" value="Genomic_DNA"/>
</dbReference>
<feature type="region of interest" description="Disordered" evidence="1">
    <location>
        <begin position="19"/>
        <end position="78"/>
    </location>
</feature>
<reference evidence="2 3" key="1">
    <citation type="submission" date="2015-04" db="EMBL/GenBank/DDBJ databases">
        <authorList>
            <consortium name="Pathogen Informatics"/>
        </authorList>
    </citation>
    <scope>NUCLEOTIDE SEQUENCE [LARGE SCALE GENOMIC DNA]</scope>
    <source>
        <strain evidence="2 3">SGS1</strain>
    </source>
</reference>
<dbReference type="Proteomes" id="UP000220158">
    <property type="component" value="Chromosome 13"/>
</dbReference>
<dbReference type="GeneID" id="39737943"/>
<dbReference type="RefSeq" id="XP_028535659.1">
    <property type="nucleotide sequence ID" value="XM_028678520.1"/>
</dbReference>
<proteinExistence type="predicted"/>
<keyword evidence="3" id="KW-1185">Reference proteome</keyword>
<evidence type="ECO:0000313" key="2">
    <source>
        <dbReference type="EMBL" id="CRH03652.1"/>
    </source>
</evidence>
<sequence>MLSSSDLTSTKKDECLKSLNKKIENNNSTKHVKKNSNNISKVSKGLNQNSKVKNEKNNKKKKIKKSSNSSKTTVKAMIDEDEEEDKENFFADARKYFKEGQKTITPPNGDGTRAFYESLFEENPNSVIAIKYCIEHGVLSGTKHHEALYKYFILKKNNAFKSNFGGIKSEFIKLLEDSCKNGKYSYEELVKKEILSK</sequence>
<protein>
    <submittedName>
        <fullName evidence="2">Uncharacterized protein</fullName>
    </submittedName>
</protein>
<dbReference type="OMA" id="IKFCVEY"/>